<accession>A0A1J5RTV2</accession>
<name>A0A1J5RTV2_9ZZZZ</name>
<evidence type="ECO:0000256" key="1">
    <source>
        <dbReference type="SAM" id="Coils"/>
    </source>
</evidence>
<dbReference type="GO" id="GO:0015562">
    <property type="term" value="F:efflux transmembrane transporter activity"/>
    <property type="evidence" value="ECO:0007669"/>
    <property type="project" value="InterPro"/>
</dbReference>
<dbReference type="PANTHER" id="PTHR30203">
    <property type="entry name" value="OUTER MEMBRANE CATION EFFLUX PROTEIN"/>
    <property type="match status" value="1"/>
</dbReference>
<reference evidence="2" key="1">
    <citation type="submission" date="2016-10" db="EMBL/GenBank/DDBJ databases">
        <title>Sequence of Gallionella enrichment culture.</title>
        <authorList>
            <person name="Poehlein A."/>
            <person name="Muehling M."/>
            <person name="Daniel R."/>
        </authorList>
    </citation>
    <scope>NUCLEOTIDE SEQUENCE</scope>
</reference>
<dbReference type="InterPro" id="IPR003423">
    <property type="entry name" value="OMP_efflux"/>
</dbReference>
<organism evidence="2">
    <name type="scientific">mine drainage metagenome</name>
    <dbReference type="NCBI Taxonomy" id="410659"/>
    <lineage>
        <taxon>unclassified sequences</taxon>
        <taxon>metagenomes</taxon>
        <taxon>ecological metagenomes</taxon>
    </lineage>
</organism>
<sequence length="457" mass="48636">MTSTVTRLVRSATSLALCGVLFACASYAPKPLPKRAHWGNKADLEVDARDIALPALTAQRIDLNARLTMPAIAALAVLNDPGLQAARDRAGVAQAQAFAAGLLPDPQFSASRDIPQGNSGGATTTAYNLGLSLDLGRLITRGAAVSAARAHLRQIDLQILWREWETASAAEAAYVALVSLSERDAILGAERGAVLERLQRDRAAAAAGRQPRTTADADLVELQALQQRLAANARQHAAGLAALDALLGLRPGTPLRLAGLPRFHPDALRDAAAALDHLPAIRPDLMALQAGYETQEQKLREAVLSQFPSVGVGITRARDTSDVHTVGFGITLNLPILNGSRGAVSVQRASRQALYDDYTVRLRQSRADVEQLLADIELLRRQRVALQAALPDLRATARATDAALRKGDVTLPQALAQRRALLDQRLALQANAQQIAEQTIGLQLLTGRGVFAPAANE</sequence>
<proteinExistence type="predicted"/>
<protein>
    <submittedName>
        <fullName evidence="2">Outer membrane efflux protein</fullName>
    </submittedName>
</protein>
<dbReference type="AlphaFoldDB" id="A0A1J5RTV2"/>
<dbReference type="Pfam" id="PF02321">
    <property type="entry name" value="OEP"/>
    <property type="match status" value="1"/>
</dbReference>
<evidence type="ECO:0000313" key="2">
    <source>
        <dbReference type="EMBL" id="OIQ95508.1"/>
    </source>
</evidence>
<comment type="caution">
    <text evidence="2">The sequence shown here is derived from an EMBL/GenBank/DDBJ whole genome shotgun (WGS) entry which is preliminary data.</text>
</comment>
<dbReference type="Gene3D" id="1.20.1600.10">
    <property type="entry name" value="Outer membrane efflux proteins (OEP)"/>
    <property type="match status" value="1"/>
</dbReference>
<dbReference type="PANTHER" id="PTHR30203:SF24">
    <property type="entry name" value="BLR4935 PROTEIN"/>
    <property type="match status" value="1"/>
</dbReference>
<dbReference type="InterPro" id="IPR010131">
    <property type="entry name" value="MdtP/NodT-like"/>
</dbReference>
<dbReference type="SUPFAM" id="SSF56954">
    <property type="entry name" value="Outer membrane efflux proteins (OEP)"/>
    <property type="match status" value="1"/>
</dbReference>
<dbReference type="EMBL" id="MLJW01000165">
    <property type="protein sequence ID" value="OIQ95508.1"/>
    <property type="molecule type" value="Genomic_DNA"/>
</dbReference>
<gene>
    <name evidence="2" type="ORF">GALL_224770</name>
</gene>
<dbReference type="PROSITE" id="PS51257">
    <property type="entry name" value="PROKAR_LIPOPROTEIN"/>
    <property type="match status" value="1"/>
</dbReference>
<feature type="coiled-coil region" evidence="1">
    <location>
        <begin position="362"/>
        <end position="389"/>
    </location>
</feature>
<keyword evidence="1" id="KW-0175">Coiled coil</keyword>